<feature type="non-terminal residue" evidence="2">
    <location>
        <position position="1"/>
    </location>
</feature>
<evidence type="ECO:0000313" key="2">
    <source>
        <dbReference type="EMBL" id="SUZ80018.1"/>
    </source>
</evidence>
<evidence type="ECO:0000256" key="1">
    <source>
        <dbReference type="SAM" id="Phobius"/>
    </source>
</evidence>
<proteinExistence type="predicted"/>
<dbReference type="EMBL" id="UINC01001411">
    <property type="protein sequence ID" value="SUZ80018.1"/>
    <property type="molecule type" value="Genomic_DNA"/>
</dbReference>
<feature type="transmembrane region" description="Helical" evidence="1">
    <location>
        <begin position="42"/>
        <end position="59"/>
    </location>
</feature>
<keyword evidence="1" id="KW-1133">Transmembrane helix</keyword>
<feature type="transmembrane region" description="Helical" evidence="1">
    <location>
        <begin position="110"/>
        <end position="129"/>
    </location>
</feature>
<feature type="transmembrane region" description="Helical" evidence="1">
    <location>
        <begin position="12"/>
        <end position="30"/>
    </location>
</feature>
<organism evidence="2">
    <name type="scientific">marine metagenome</name>
    <dbReference type="NCBI Taxonomy" id="408172"/>
    <lineage>
        <taxon>unclassified sequences</taxon>
        <taxon>metagenomes</taxon>
        <taxon>ecological metagenomes</taxon>
    </lineage>
</organism>
<protein>
    <submittedName>
        <fullName evidence="2">Uncharacterized protein</fullName>
    </submittedName>
</protein>
<accession>A0A381QMD7</accession>
<gene>
    <name evidence="2" type="ORF">METZ01_LOCUS32872</name>
</gene>
<name>A0A381QMD7_9ZZZZ</name>
<feature type="transmembrane region" description="Helical" evidence="1">
    <location>
        <begin position="80"/>
        <end position="98"/>
    </location>
</feature>
<dbReference type="AlphaFoldDB" id="A0A381QMD7"/>
<sequence>VGEESEPEWRYHAAIAAILILDALVGGLSPKGPWDDTGFSRGAIGLLGMSLAYVAWYRATFKRKGLIPWLDLWEDPARSAKIEMVVAALVLALAWAAGSPLQPHLPEPTGLLLTLSGLLIALQSAYVMLSIGPLKED</sequence>
<reference evidence="2" key="1">
    <citation type="submission" date="2018-05" db="EMBL/GenBank/DDBJ databases">
        <authorList>
            <person name="Lanie J.A."/>
            <person name="Ng W.-L."/>
            <person name="Kazmierczak K.M."/>
            <person name="Andrzejewski T.M."/>
            <person name="Davidsen T.M."/>
            <person name="Wayne K.J."/>
            <person name="Tettelin H."/>
            <person name="Glass J.I."/>
            <person name="Rusch D."/>
            <person name="Podicherti R."/>
            <person name="Tsui H.-C.T."/>
            <person name="Winkler M.E."/>
        </authorList>
    </citation>
    <scope>NUCLEOTIDE SEQUENCE</scope>
</reference>
<keyword evidence="1" id="KW-0472">Membrane</keyword>
<keyword evidence="1" id="KW-0812">Transmembrane</keyword>